<dbReference type="Proteomes" id="UP000694941">
    <property type="component" value="Unplaced"/>
</dbReference>
<dbReference type="PANTHER" id="PTHR16768">
    <property type="entry name" value="DOWN REGULATED IN RENAL CARCINOMA 1/TU3A"/>
    <property type="match status" value="1"/>
</dbReference>
<sequence length="141" mass="15898">MSSELNNAGNEKQGLCSSGVHFSEDGLVIPRKLPNPCQESAERKNVHRELLFNNKIGKNVLGQKSELQKAMEKVKDDQKKKEMDRLRINHCSPLEKQLEIQAVKLKQQEESSNKTSEASEFGLHQVLSKVRSKTTTVEPNS</sequence>
<evidence type="ECO:0000313" key="3">
    <source>
        <dbReference type="Proteomes" id="UP000694941"/>
    </source>
</evidence>
<dbReference type="PANTHER" id="PTHR16768:SF5">
    <property type="entry name" value="FI14214P"/>
    <property type="match status" value="1"/>
</dbReference>
<keyword evidence="1" id="KW-0175">Coiled coil</keyword>
<proteinExistence type="predicted"/>
<feature type="region of interest" description="Disordered" evidence="2">
    <location>
        <begin position="106"/>
        <end position="141"/>
    </location>
</feature>
<feature type="compositionally biased region" description="Basic and acidic residues" evidence="2">
    <location>
        <begin position="66"/>
        <end position="83"/>
    </location>
</feature>
<accession>A0ABM1BEL7</accession>
<evidence type="ECO:0000256" key="1">
    <source>
        <dbReference type="ARBA" id="ARBA00023054"/>
    </source>
</evidence>
<reference evidence="4" key="1">
    <citation type="submission" date="2025-08" db="UniProtKB">
        <authorList>
            <consortium name="RefSeq"/>
        </authorList>
    </citation>
    <scope>IDENTIFICATION</scope>
    <source>
        <tissue evidence="4">Muscle</tissue>
    </source>
</reference>
<dbReference type="GeneID" id="106464806"/>
<name>A0ABM1BEL7_LIMPO</name>
<dbReference type="Pfam" id="PF06625">
    <property type="entry name" value="DUF1151"/>
    <property type="match status" value="1"/>
</dbReference>
<protein>
    <submittedName>
        <fullName evidence="4">Protein FAM107A-like</fullName>
    </submittedName>
</protein>
<organism evidence="3 4">
    <name type="scientific">Limulus polyphemus</name>
    <name type="common">Atlantic horseshoe crab</name>
    <dbReference type="NCBI Taxonomy" id="6850"/>
    <lineage>
        <taxon>Eukaryota</taxon>
        <taxon>Metazoa</taxon>
        <taxon>Ecdysozoa</taxon>
        <taxon>Arthropoda</taxon>
        <taxon>Chelicerata</taxon>
        <taxon>Merostomata</taxon>
        <taxon>Xiphosura</taxon>
        <taxon>Limulidae</taxon>
        <taxon>Limulus</taxon>
    </lineage>
</organism>
<evidence type="ECO:0000313" key="4">
    <source>
        <dbReference type="RefSeq" id="XP_013780418.1"/>
    </source>
</evidence>
<gene>
    <name evidence="4" type="primary">LOC106464806</name>
</gene>
<feature type="region of interest" description="Disordered" evidence="2">
    <location>
        <begin position="63"/>
        <end position="83"/>
    </location>
</feature>
<dbReference type="InterPro" id="IPR009533">
    <property type="entry name" value="FAM107"/>
</dbReference>
<dbReference type="RefSeq" id="XP_013780418.1">
    <property type="nucleotide sequence ID" value="XM_013924964.2"/>
</dbReference>
<keyword evidence="3" id="KW-1185">Reference proteome</keyword>
<evidence type="ECO:0000256" key="2">
    <source>
        <dbReference type="SAM" id="MobiDB-lite"/>
    </source>
</evidence>